<accession>A0ABX7XCA6</accession>
<name>A0ABX7XCA6_9FLAO</name>
<protein>
    <submittedName>
        <fullName evidence="1">Uncharacterized protein</fullName>
    </submittedName>
</protein>
<proteinExistence type="predicted"/>
<gene>
    <name evidence="1" type="ORF">J9309_11905</name>
</gene>
<dbReference type="EMBL" id="CP072842">
    <property type="protein sequence ID" value="QTV05460.1"/>
    <property type="molecule type" value="Genomic_DNA"/>
</dbReference>
<dbReference type="RefSeq" id="WP_230476103.1">
    <property type="nucleotide sequence ID" value="NZ_CP072842.1"/>
</dbReference>
<reference evidence="2" key="2">
    <citation type="submission" date="2021-04" db="EMBL/GenBank/DDBJ databases">
        <title>Taxonomy of Flavobacteriaceae bacterium ZY171143.</title>
        <authorList>
            <person name="Li F."/>
        </authorList>
    </citation>
    <scope>NUCLEOTIDE SEQUENCE [LARGE SCALE GENOMIC DNA]</scope>
    <source>
        <strain evidence="2">ZY171143</strain>
    </source>
</reference>
<organism evidence="1 2">
    <name type="scientific">Faecalibacter bovis</name>
    <dbReference type="NCBI Taxonomy" id="2898187"/>
    <lineage>
        <taxon>Bacteria</taxon>
        <taxon>Pseudomonadati</taxon>
        <taxon>Bacteroidota</taxon>
        <taxon>Flavobacteriia</taxon>
        <taxon>Flavobacteriales</taxon>
        <taxon>Weeksellaceae</taxon>
        <taxon>Faecalibacter</taxon>
    </lineage>
</organism>
<evidence type="ECO:0000313" key="2">
    <source>
        <dbReference type="Proteomes" id="UP000672011"/>
    </source>
</evidence>
<sequence>MKQITILFFLIFQNVYSQYSLIDFISEYDRFVINEKHYYTKTDSIHLKKTFNFLELNPDLIDEIIFINSPDLHSGEKEIIVKINYSLPQKVYQLISIEENAIIDQKAIKDLNSIQIKSYQNFSNNQFKTNKGNNRIYHFAANYIGESFTGEIQTFNDLMVLEVNPKNMKIVSGYHLTKEWAELPFSNDLYKLSAKKIVLVESLPLSLLNFKHIVNKNLLSDDGFIENIQI</sequence>
<dbReference type="Proteomes" id="UP000672011">
    <property type="component" value="Chromosome"/>
</dbReference>
<reference evidence="1 2" key="1">
    <citation type="journal article" date="2021" name="Int. J. Syst. Evol. Microbiol.">
        <title>Faecalibacter bovis sp. nov., isolated from cow faeces.</title>
        <authorList>
            <person name="Li F."/>
            <person name="Zhao W."/>
            <person name="Hong Q."/>
            <person name="Shao Q."/>
            <person name="Song J."/>
            <person name="Yang S."/>
        </authorList>
    </citation>
    <scope>NUCLEOTIDE SEQUENCE [LARGE SCALE GENOMIC DNA]</scope>
    <source>
        <strain evidence="1 2">ZY171143</strain>
    </source>
</reference>
<keyword evidence="2" id="KW-1185">Reference proteome</keyword>
<evidence type="ECO:0000313" key="1">
    <source>
        <dbReference type="EMBL" id="QTV05460.1"/>
    </source>
</evidence>